<keyword evidence="2" id="KW-0067">ATP-binding</keyword>
<dbReference type="SUPFAM" id="SSF52540">
    <property type="entry name" value="P-loop containing nucleoside triphosphate hydrolases"/>
    <property type="match status" value="1"/>
</dbReference>
<dbReference type="PROSITE" id="PS50893">
    <property type="entry name" value="ABC_TRANSPORTER_2"/>
    <property type="match status" value="1"/>
</dbReference>
<proteinExistence type="predicted"/>
<accession>A0A1V8P0D7</accession>
<sequence length="231" mass="25745">MFGLLGCTRYFESDKGPRVVLDKTDFIMDYHEHIGILAAPGSGKTTLTRLLCGIDAPDEGDFIGLRGDALPLGANAFVLPGLTGEENARMMASLYGLDGDEFSHFCYQLTQLEQRYTDRVSEYSVTMKAHLAFAINLLLPCRLYIADDKLYTGDNATQLRMQAALAYELQQKGLIVLTRNPRLIKEHCHAFGVLLHGKITMCEDLAQASALFEQYQSNQATIQTDDYSFDI</sequence>
<dbReference type="GO" id="GO:0016887">
    <property type="term" value="F:ATP hydrolysis activity"/>
    <property type="evidence" value="ECO:0007669"/>
    <property type="project" value="InterPro"/>
</dbReference>
<feature type="domain" description="ABC transporter" evidence="1">
    <location>
        <begin position="5"/>
        <end position="221"/>
    </location>
</feature>
<dbReference type="PANTHER" id="PTHR46743:SF2">
    <property type="entry name" value="TEICHOIC ACIDS EXPORT ATP-BINDING PROTEIN TAGH"/>
    <property type="match status" value="1"/>
</dbReference>
<dbReference type="EMBL" id="NAEW01000004">
    <property type="protein sequence ID" value="OQM42146.1"/>
    <property type="molecule type" value="Genomic_DNA"/>
</dbReference>
<protein>
    <submittedName>
        <fullName evidence="2">Sugar ABC transporter ATP-binding protein</fullName>
    </submittedName>
</protein>
<reference evidence="2 3" key="1">
    <citation type="submission" date="2017-03" db="EMBL/GenBank/DDBJ databases">
        <authorList>
            <person name="Afonso C.L."/>
            <person name="Miller P.J."/>
            <person name="Scott M.A."/>
            <person name="Spackman E."/>
            <person name="Goraichik I."/>
            <person name="Dimitrov K.M."/>
            <person name="Suarez D.L."/>
            <person name="Swayne D.E."/>
        </authorList>
    </citation>
    <scope>NUCLEOTIDE SEQUENCE [LARGE SCALE GENOMIC DNA]</scope>
    <source>
        <strain evidence="2 3">ATCC 51113</strain>
    </source>
</reference>
<name>A0A1V8P0D7_CITBR</name>
<dbReference type="InterPro" id="IPR027417">
    <property type="entry name" value="P-loop_NTPase"/>
</dbReference>
<evidence type="ECO:0000259" key="1">
    <source>
        <dbReference type="PROSITE" id="PS50893"/>
    </source>
</evidence>
<keyword evidence="2" id="KW-0547">Nucleotide-binding</keyword>
<dbReference type="PANTHER" id="PTHR46743">
    <property type="entry name" value="TEICHOIC ACIDS EXPORT ATP-BINDING PROTEIN TAGH"/>
    <property type="match status" value="1"/>
</dbReference>
<evidence type="ECO:0000313" key="3">
    <source>
        <dbReference type="Proteomes" id="UP000192573"/>
    </source>
</evidence>
<dbReference type="Pfam" id="PF00005">
    <property type="entry name" value="ABC_tran"/>
    <property type="match status" value="1"/>
</dbReference>
<comment type="caution">
    <text evidence="2">The sequence shown here is derived from an EMBL/GenBank/DDBJ whole genome shotgun (WGS) entry which is preliminary data.</text>
</comment>
<dbReference type="GO" id="GO:0005524">
    <property type="term" value="F:ATP binding"/>
    <property type="evidence" value="ECO:0007669"/>
    <property type="project" value="UniProtKB-KW"/>
</dbReference>
<dbReference type="InterPro" id="IPR050683">
    <property type="entry name" value="Bact_Polysacc_Export_ATP-bd"/>
</dbReference>
<dbReference type="Gene3D" id="3.40.50.300">
    <property type="entry name" value="P-loop containing nucleotide triphosphate hydrolases"/>
    <property type="match status" value="1"/>
</dbReference>
<dbReference type="Proteomes" id="UP000192573">
    <property type="component" value="Unassembled WGS sequence"/>
</dbReference>
<dbReference type="InterPro" id="IPR003439">
    <property type="entry name" value="ABC_transporter-like_ATP-bd"/>
</dbReference>
<dbReference type="NCBIfam" id="NF011724">
    <property type="entry name" value="PRK15177.1"/>
    <property type="match status" value="1"/>
</dbReference>
<dbReference type="AlphaFoldDB" id="A0A1V8P0D7"/>
<gene>
    <name evidence="2" type="ORF">BZK42_11475</name>
</gene>
<organism evidence="2 3">
    <name type="scientific">Citrobacter braakii</name>
    <dbReference type="NCBI Taxonomy" id="57706"/>
    <lineage>
        <taxon>Bacteria</taxon>
        <taxon>Pseudomonadati</taxon>
        <taxon>Pseudomonadota</taxon>
        <taxon>Gammaproteobacteria</taxon>
        <taxon>Enterobacterales</taxon>
        <taxon>Enterobacteriaceae</taxon>
        <taxon>Citrobacter</taxon>
        <taxon>Citrobacter freundii complex</taxon>
    </lineage>
</organism>
<dbReference type="RefSeq" id="WP_046276114.1">
    <property type="nucleotide sequence ID" value="NZ_BPFM01000009.1"/>
</dbReference>
<evidence type="ECO:0000313" key="2">
    <source>
        <dbReference type="EMBL" id="OQM42146.1"/>
    </source>
</evidence>